<proteinExistence type="predicted"/>
<evidence type="ECO:0000313" key="2">
    <source>
        <dbReference type="Proteomes" id="UP001059617"/>
    </source>
</evidence>
<evidence type="ECO:0008006" key="3">
    <source>
        <dbReference type="Google" id="ProtNLM"/>
    </source>
</evidence>
<dbReference type="Proteomes" id="UP001059617">
    <property type="component" value="Chromosome"/>
</dbReference>
<organism evidence="1 2">
    <name type="scientific">Dactylosporangium fulvum</name>
    <dbReference type="NCBI Taxonomy" id="53359"/>
    <lineage>
        <taxon>Bacteria</taxon>
        <taxon>Bacillati</taxon>
        <taxon>Actinomycetota</taxon>
        <taxon>Actinomycetes</taxon>
        <taxon>Micromonosporales</taxon>
        <taxon>Micromonosporaceae</taxon>
        <taxon>Dactylosporangium</taxon>
    </lineage>
</organism>
<protein>
    <recommendedName>
        <fullName evidence="3">Glutathionylspermidine synthase pre-ATP-grasp-like domain-containing protein</fullName>
    </recommendedName>
</protein>
<keyword evidence="2" id="KW-1185">Reference proteome</keyword>
<accession>A0ABY5VSU1</accession>
<name>A0ABY5VSU1_9ACTN</name>
<dbReference type="EMBL" id="CP073720">
    <property type="protein sequence ID" value="UWP79889.1"/>
    <property type="molecule type" value="Genomic_DNA"/>
</dbReference>
<evidence type="ECO:0000313" key="1">
    <source>
        <dbReference type="EMBL" id="UWP79889.1"/>
    </source>
</evidence>
<sequence>MDDVTRTYLQQCRAGDSGLIGAAAAARQRLPERFALRWGEWMLPRPLFIEAAEMFGFADDLAALFHLMVSMPDRLFAGDLGGYCAAVGIDARRAALLSRLDGPPPLYGRADAYHDGTGLRVLEYNIGSELGGIDTAALAAAWLDVDAFTGFAERHRLAYEDTGRHLAQTLRSAAAELTGGADPVVALIEPDNGMNDYLAASLSFQDMLCGFGLETLLGEVSQLTERKGRLHLHGRPVDVVLRYFTEDEVIADPDGEQAIEPVIRAHQDGRVLLWTTLNSKLYASKGCLALLGDPRCRTALTVAERELVDRVLPWTRTLADGPAEVGAETVDLIDHCMQARSDLILKPSLGHSGAGIIAGWRVSDTVWKEALTDLVGSGYVVQQRVSPRPETMIDPDTGQPEVWHTTWSSFVMPDGFAGTSARTLMLDNDSQLRRVTPVFHHPAALL</sequence>
<gene>
    <name evidence="1" type="ORF">Dfulv_32615</name>
</gene>
<reference evidence="1" key="2">
    <citation type="submission" date="2022-09" db="EMBL/GenBank/DDBJ databases">
        <title>Biosynthetic gene clusters of Dactylosporangioum fulvum.</title>
        <authorList>
            <person name="Caradec T."/>
        </authorList>
    </citation>
    <scope>NUCLEOTIDE SEQUENCE</scope>
    <source>
        <strain evidence="1">NRRL B-16292</strain>
    </source>
</reference>
<reference evidence="1" key="1">
    <citation type="submission" date="2021-04" db="EMBL/GenBank/DDBJ databases">
        <authorList>
            <person name="Hartkoorn R.C."/>
            <person name="Beaudoing E."/>
            <person name="Hot D."/>
        </authorList>
    </citation>
    <scope>NUCLEOTIDE SEQUENCE</scope>
    <source>
        <strain evidence="1">NRRL B-16292</strain>
    </source>
</reference>
<dbReference type="SUPFAM" id="SSF56059">
    <property type="entry name" value="Glutathione synthetase ATP-binding domain-like"/>
    <property type="match status" value="1"/>
</dbReference>
<dbReference type="RefSeq" id="WP_259857647.1">
    <property type="nucleotide sequence ID" value="NZ_BAAAST010000001.1"/>
</dbReference>